<proteinExistence type="predicted"/>
<reference evidence="1 2" key="1">
    <citation type="journal article" date="2016" name="Sci. Rep.">
        <title>A novel ammonia-oxidizing archaeon from wastewater treatment plant: Its enrichment, physiological and genomic characteristics.</title>
        <authorList>
            <person name="Li Y."/>
            <person name="Ding K."/>
            <person name="Wen X."/>
            <person name="Zhang B."/>
            <person name="Shen B."/>
            <person name="Yang Y."/>
        </authorList>
    </citation>
    <scope>NUCLEOTIDE SEQUENCE [LARGE SCALE GENOMIC DNA]</scope>
    <source>
        <strain evidence="1 2">SAT1</strain>
    </source>
</reference>
<name>A0A3G1B3A6_9ARCH</name>
<dbReference type="EMBL" id="CP011097">
    <property type="protein sequence ID" value="AJZ76240.1"/>
    <property type="molecule type" value="Genomic_DNA"/>
</dbReference>
<gene>
    <name evidence="1" type="ORF">SU86_007540</name>
</gene>
<evidence type="ECO:0000313" key="1">
    <source>
        <dbReference type="EMBL" id="AJZ76240.1"/>
    </source>
</evidence>
<dbReference type="GeneID" id="24874408"/>
<dbReference type="OrthoDB" id="11227at2157"/>
<evidence type="ECO:0008006" key="3">
    <source>
        <dbReference type="Google" id="ProtNLM"/>
    </source>
</evidence>
<organism evidence="1 2">
    <name type="scientific">Candidatus Nitrosotenuis cloacae</name>
    <dbReference type="NCBI Taxonomy" id="1603555"/>
    <lineage>
        <taxon>Archaea</taxon>
        <taxon>Nitrososphaerota</taxon>
        <taxon>Candidatus Nitrosotenuis</taxon>
    </lineage>
</organism>
<dbReference type="STRING" id="1603555.SU86_007540"/>
<dbReference type="Proteomes" id="UP000266745">
    <property type="component" value="Chromosome"/>
</dbReference>
<keyword evidence="2" id="KW-1185">Reference proteome</keyword>
<evidence type="ECO:0000313" key="2">
    <source>
        <dbReference type="Proteomes" id="UP000266745"/>
    </source>
</evidence>
<dbReference type="AlphaFoldDB" id="A0A3G1B3A6"/>
<dbReference type="RefSeq" id="WP_048186928.1">
    <property type="nucleotide sequence ID" value="NZ_CP011097.1"/>
</dbReference>
<dbReference type="KEGG" id="tah:SU86_007540"/>
<accession>A0A3G1B3A6</accession>
<protein>
    <recommendedName>
        <fullName evidence="3">Nitrosopumilus output domain-containing protein</fullName>
    </recommendedName>
</protein>
<sequence>MISDSQENIRKALISFVVERVLLDVGKLALDDVGDRLYKKYRCYFSDCYEHPEYLREILYEIFGDGYNSITAKIQKRLADLQEEKPIAGFLKVLCS</sequence>